<feature type="region of interest" description="Disordered" evidence="1">
    <location>
        <begin position="154"/>
        <end position="200"/>
    </location>
</feature>
<organism evidence="3">
    <name type="scientific">Setaria italica</name>
    <name type="common">Foxtail millet</name>
    <name type="synonym">Panicum italicum</name>
    <dbReference type="NCBI Taxonomy" id="4555"/>
    <lineage>
        <taxon>Eukaryota</taxon>
        <taxon>Viridiplantae</taxon>
        <taxon>Streptophyta</taxon>
        <taxon>Embryophyta</taxon>
        <taxon>Tracheophyta</taxon>
        <taxon>Spermatophyta</taxon>
        <taxon>Magnoliopsida</taxon>
        <taxon>Liliopsida</taxon>
        <taxon>Poales</taxon>
        <taxon>Poaceae</taxon>
        <taxon>PACMAD clade</taxon>
        <taxon>Panicoideae</taxon>
        <taxon>Panicodae</taxon>
        <taxon>Paniceae</taxon>
        <taxon>Cenchrinae</taxon>
        <taxon>Setaria</taxon>
    </lineage>
</organism>
<feature type="region of interest" description="Disordered" evidence="1">
    <location>
        <begin position="271"/>
        <end position="291"/>
    </location>
</feature>
<feature type="region of interest" description="Disordered" evidence="1">
    <location>
        <begin position="32"/>
        <end position="92"/>
    </location>
</feature>
<name>A0A368QW85_SETIT</name>
<protein>
    <submittedName>
        <fullName evidence="3">Uncharacterized protein</fullName>
    </submittedName>
</protein>
<dbReference type="EMBL" id="CM003531">
    <property type="protein sequence ID" value="RCV22153.1"/>
    <property type="molecule type" value="Genomic_DNA"/>
</dbReference>
<gene>
    <name evidence="3" type="ORF">SETIT_4G197600v2</name>
</gene>
<feature type="chain" id="PRO_5017042254" evidence="2">
    <location>
        <begin position="21"/>
        <end position="316"/>
    </location>
</feature>
<dbReference type="AlphaFoldDB" id="A0A368QW85"/>
<evidence type="ECO:0000256" key="1">
    <source>
        <dbReference type="SAM" id="MobiDB-lite"/>
    </source>
</evidence>
<keyword evidence="2" id="KW-0732">Signal</keyword>
<reference evidence="3" key="1">
    <citation type="journal article" date="2012" name="Nat. Biotechnol.">
        <title>Reference genome sequence of the model plant Setaria.</title>
        <authorList>
            <person name="Bennetzen J.L."/>
            <person name="Schmutz J."/>
            <person name="Wang H."/>
            <person name="Percifield R."/>
            <person name="Hawkins J."/>
            <person name="Pontaroli A.C."/>
            <person name="Estep M."/>
            <person name="Feng L."/>
            <person name="Vaughn J.N."/>
            <person name="Grimwood J."/>
            <person name="Jenkins J."/>
            <person name="Barry K."/>
            <person name="Lindquist E."/>
            <person name="Hellsten U."/>
            <person name="Deshpande S."/>
            <person name="Wang X."/>
            <person name="Wu X."/>
            <person name="Mitros T."/>
            <person name="Triplett J."/>
            <person name="Yang X."/>
            <person name="Ye C.Y."/>
            <person name="Mauro-Herrera M."/>
            <person name="Wang L."/>
            <person name="Li P."/>
            <person name="Sharma M."/>
            <person name="Sharma R."/>
            <person name="Ronald P.C."/>
            <person name="Panaud O."/>
            <person name="Kellogg E.A."/>
            <person name="Brutnell T.P."/>
            <person name="Doust A.N."/>
            <person name="Tuskan G.A."/>
            <person name="Rokhsar D."/>
            <person name="Devos K.M."/>
        </authorList>
    </citation>
    <scope>NUCLEOTIDE SEQUENCE [LARGE SCALE GENOMIC DNA]</scope>
    <source>
        <strain evidence="3">Yugu1</strain>
    </source>
</reference>
<evidence type="ECO:0000313" key="3">
    <source>
        <dbReference type="EMBL" id="RCV22153.1"/>
    </source>
</evidence>
<evidence type="ECO:0000256" key="2">
    <source>
        <dbReference type="SAM" id="SignalP"/>
    </source>
</evidence>
<proteinExistence type="predicted"/>
<feature type="signal peptide" evidence="2">
    <location>
        <begin position="1"/>
        <end position="20"/>
    </location>
</feature>
<reference evidence="3" key="2">
    <citation type="submission" date="2015-07" db="EMBL/GenBank/DDBJ databases">
        <authorList>
            <person name="Noorani M."/>
        </authorList>
    </citation>
    <scope>NUCLEOTIDE SEQUENCE</scope>
    <source>
        <strain evidence="3">Yugu1</strain>
    </source>
</reference>
<feature type="compositionally biased region" description="Pro residues" evidence="1">
    <location>
        <begin position="54"/>
        <end position="66"/>
    </location>
</feature>
<accession>A0A368QW85</accession>
<sequence length="316" mass="32559">MSRRPTAQLRLLSLFLRATASGLLAPLLRRAPQPQCRRPPQPLAPLPLLDLVPPASPPTPPPPLSPAPVGGAQAGPDQLAKVPYAEPELASTSSELSLLARFVGDGGNDEDDGDKCEATACGGRRRVRGERSNLRFGTEGVPLLPVPPPPIAAASDHITETRGPRGENGGDEEGRRGWRRPGSRPAALLGSTPPRGYPSPRPAVSCRIAGPWAGAGAAAAGGLGLGTVGAGSAAGPGRGAWSGSAGSEPPLMDFFRALGFDRLGTLAVSSSSSFFSPPPPPPPSTHSTPLHSTPLSLSLSLPYVYVCMYVCTFHSH</sequence>